<protein>
    <submittedName>
        <fullName evidence="8">Phospholipase D-like domain-containing protein</fullName>
    </submittedName>
</protein>
<feature type="domain" description="PLD phosphodiesterase" evidence="7">
    <location>
        <begin position="251"/>
        <end position="278"/>
    </location>
</feature>
<comment type="caution">
    <text evidence="8">The sequence shown here is derived from an EMBL/GenBank/DDBJ whole genome shotgun (WGS) entry which is preliminary data.</text>
</comment>
<dbReference type="CDD" id="cd09154">
    <property type="entry name" value="PLDc_SMU_988_like_1"/>
    <property type="match status" value="1"/>
</dbReference>
<evidence type="ECO:0000256" key="1">
    <source>
        <dbReference type="ARBA" id="ARBA00004651"/>
    </source>
</evidence>
<reference evidence="8 9" key="1">
    <citation type="submission" date="2021-10" db="EMBL/GenBank/DDBJ databases">
        <title>Anaerobic single-cell dispensing facilitates the cultivation of human gut bacteria.</title>
        <authorList>
            <person name="Afrizal A."/>
        </authorList>
    </citation>
    <scope>NUCLEOTIDE SEQUENCE [LARGE SCALE GENOMIC DNA]</scope>
    <source>
        <strain evidence="8 9">CLA-AA-H244</strain>
    </source>
</reference>
<evidence type="ECO:0000256" key="6">
    <source>
        <dbReference type="SAM" id="Phobius"/>
    </source>
</evidence>
<dbReference type="InterPro" id="IPR001736">
    <property type="entry name" value="PLipase_D/transphosphatidylase"/>
</dbReference>
<evidence type="ECO:0000256" key="5">
    <source>
        <dbReference type="ARBA" id="ARBA00023136"/>
    </source>
</evidence>
<keyword evidence="9" id="KW-1185">Reference proteome</keyword>
<keyword evidence="5 6" id="KW-0472">Membrane</keyword>
<evidence type="ECO:0000313" key="8">
    <source>
        <dbReference type="EMBL" id="MCC2169354.1"/>
    </source>
</evidence>
<dbReference type="PANTHER" id="PTHR21248:SF22">
    <property type="entry name" value="PHOSPHOLIPASE D"/>
    <property type="match status" value="1"/>
</dbReference>
<dbReference type="PROSITE" id="PS50035">
    <property type="entry name" value="PLD"/>
    <property type="match status" value="1"/>
</dbReference>
<dbReference type="EMBL" id="JAJEQF010000099">
    <property type="protein sequence ID" value="MCC2169354.1"/>
    <property type="molecule type" value="Genomic_DNA"/>
</dbReference>
<sequence length="316" mass="36277">MKQDTLEGKAKTTNGIKRLCFSIICIFLEVIFIITIVTRLNEYAEIINLFTRILSGILVLRLYASDKTSSMKMPWVILILIFPIMGVGLYLLIGLNGGTHKMRERYAEIDSKLLPMLPDNQECLSRIKEKIPKAGNIASYIQRNSWYPIYQNTDIKYFDEAVKGLEAQLEELAKAQKFIFMEYHAIEDAEAWHKIQDVLEERVKAGVEVRVFYDDMGSVGFINTDFVKKMESIGIHCRVFNPFVPGLNLFLNNRDHRKITVIDGKVGFTGGYNLANEYFNYTHPYGQWKDTGIRLEGDAVQSLTVTFLEMWNAVSE</sequence>
<keyword evidence="3 6" id="KW-0812">Transmembrane</keyword>
<dbReference type="AlphaFoldDB" id="A0AAE3DPI3"/>
<feature type="transmembrane region" description="Helical" evidence="6">
    <location>
        <begin position="20"/>
        <end position="40"/>
    </location>
</feature>
<dbReference type="InterPro" id="IPR027379">
    <property type="entry name" value="CLS_N"/>
</dbReference>
<dbReference type="Proteomes" id="UP001199355">
    <property type="component" value="Unassembled WGS sequence"/>
</dbReference>
<evidence type="ECO:0000256" key="3">
    <source>
        <dbReference type="ARBA" id="ARBA00022692"/>
    </source>
</evidence>
<evidence type="ECO:0000256" key="4">
    <source>
        <dbReference type="ARBA" id="ARBA00022989"/>
    </source>
</evidence>
<dbReference type="GO" id="GO:0005886">
    <property type="term" value="C:plasma membrane"/>
    <property type="evidence" value="ECO:0007669"/>
    <property type="project" value="UniProtKB-SubCell"/>
</dbReference>
<feature type="transmembrane region" description="Helical" evidence="6">
    <location>
        <begin position="75"/>
        <end position="95"/>
    </location>
</feature>
<organism evidence="8 9">
    <name type="scientific">Gallintestinimicrobium propionicum</name>
    <dbReference type="NCBI Taxonomy" id="2981770"/>
    <lineage>
        <taxon>Bacteria</taxon>
        <taxon>Bacillati</taxon>
        <taxon>Bacillota</taxon>
        <taxon>Clostridia</taxon>
        <taxon>Lachnospirales</taxon>
        <taxon>Lachnospiraceae</taxon>
        <taxon>Gallintestinimicrobium</taxon>
    </lineage>
</organism>
<dbReference type="PANTHER" id="PTHR21248">
    <property type="entry name" value="CARDIOLIPIN SYNTHASE"/>
    <property type="match status" value="1"/>
</dbReference>
<dbReference type="Pfam" id="PF13396">
    <property type="entry name" value="PLDc_N"/>
    <property type="match status" value="1"/>
</dbReference>
<dbReference type="Pfam" id="PF13091">
    <property type="entry name" value="PLDc_2"/>
    <property type="match status" value="1"/>
</dbReference>
<dbReference type="GO" id="GO:0032049">
    <property type="term" value="P:cardiolipin biosynthetic process"/>
    <property type="evidence" value="ECO:0007669"/>
    <property type="project" value="UniProtKB-ARBA"/>
</dbReference>
<evidence type="ECO:0000313" key="9">
    <source>
        <dbReference type="Proteomes" id="UP001199355"/>
    </source>
</evidence>
<accession>A0AAE3DPI3</accession>
<dbReference type="SUPFAM" id="SSF56024">
    <property type="entry name" value="Phospholipase D/nuclease"/>
    <property type="match status" value="1"/>
</dbReference>
<name>A0AAE3DPI3_9FIRM</name>
<dbReference type="GO" id="GO:0030572">
    <property type="term" value="F:phosphatidyltransferase activity"/>
    <property type="evidence" value="ECO:0007669"/>
    <property type="project" value="UniProtKB-ARBA"/>
</dbReference>
<keyword evidence="4 6" id="KW-1133">Transmembrane helix</keyword>
<dbReference type="RefSeq" id="WP_308729266.1">
    <property type="nucleotide sequence ID" value="NZ_JAJEQF010000099.1"/>
</dbReference>
<evidence type="ECO:0000259" key="7">
    <source>
        <dbReference type="PROSITE" id="PS50035"/>
    </source>
</evidence>
<evidence type="ECO:0000256" key="2">
    <source>
        <dbReference type="ARBA" id="ARBA00022475"/>
    </source>
</evidence>
<dbReference type="Gene3D" id="3.30.870.10">
    <property type="entry name" value="Endonuclease Chain A"/>
    <property type="match status" value="1"/>
</dbReference>
<gene>
    <name evidence="8" type="ORF">LKD45_16995</name>
</gene>
<comment type="subcellular location">
    <subcellularLocation>
        <location evidence="1">Cell membrane</location>
        <topology evidence="1">Multi-pass membrane protein</topology>
    </subcellularLocation>
</comment>
<keyword evidence="2" id="KW-1003">Cell membrane</keyword>
<dbReference type="InterPro" id="IPR025202">
    <property type="entry name" value="PLD-like_dom"/>
</dbReference>
<feature type="non-terminal residue" evidence="8">
    <location>
        <position position="316"/>
    </location>
</feature>
<proteinExistence type="predicted"/>